<keyword evidence="3" id="KW-1185">Reference proteome</keyword>
<feature type="transmembrane region" description="Helical" evidence="1">
    <location>
        <begin position="29"/>
        <end position="46"/>
    </location>
</feature>
<accession>A0AAD7AGX4</accession>
<keyword evidence="1" id="KW-1133">Transmembrane helix</keyword>
<feature type="transmembrane region" description="Helical" evidence="1">
    <location>
        <begin position="261"/>
        <end position="285"/>
    </location>
</feature>
<keyword evidence="1" id="KW-0812">Transmembrane</keyword>
<feature type="transmembrane region" description="Helical" evidence="1">
    <location>
        <begin position="227"/>
        <end position="249"/>
    </location>
</feature>
<feature type="transmembrane region" description="Helical" evidence="1">
    <location>
        <begin position="116"/>
        <end position="133"/>
    </location>
</feature>
<gene>
    <name evidence="2" type="ORF">DFH08DRAFT_1075483</name>
</gene>
<name>A0AAD7AGX4_9AGAR</name>
<reference evidence="2" key="1">
    <citation type="submission" date="2023-03" db="EMBL/GenBank/DDBJ databases">
        <title>Massive genome expansion in bonnet fungi (Mycena s.s.) driven by repeated elements and novel gene families across ecological guilds.</title>
        <authorList>
            <consortium name="Lawrence Berkeley National Laboratory"/>
            <person name="Harder C.B."/>
            <person name="Miyauchi S."/>
            <person name="Viragh M."/>
            <person name="Kuo A."/>
            <person name="Thoen E."/>
            <person name="Andreopoulos B."/>
            <person name="Lu D."/>
            <person name="Skrede I."/>
            <person name="Drula E."/>
            <person name="Henrissat B."/>
            <person name="Morin E."/>
            <person name="Kohler A."/>
            <person name="Barry K."/>
            <person name="LaButti K."/>
            <person name="Morin E."/>
            <person name="Salamov A."/>
            <person name="Lipzen A."/>
            <person name="Mereny Z."/>
            <person name="Hegedus B."/>
            <person name="Baldrian P."/>
            <person name="Stursova M."/>
            <person name="Weitz H."/>
            <person name="Taylor A."/>
            <person name="Grigoriev I.V."/>
            <person name="Nagy L.G."/>
            <person name="Martin F."/>
            <person name="Kauserud H."/>
        </authorList>
    </citation>
    <scope>NUCLEOTIDE SEQUENCE</scope>
    <source>
        <strain evidence="2">CBHHK002</strain>
    </source>
</reference>
<comment type="caution">
    <text evidence="2">The sequence shown here is derived from an EMBL/GenBank/DDBJ whole genome shotgun (WGS) entry which is preliminary data.</text>
</comment>
<dbReference type="Proteomes" id="UP001218218">
    <property type="component" value="Unassembled WGS sequence"/>
</dbReference>
<feature type="transmembrane region" description="Helical" evidence="1">
    <location>
        <begin position="185"/>
        <end position="206"/>
    </location>
</feature>
<sequence length="349" mass="38599">MSNTTAANEIVLTFGGILYRNEIPHSVGFTFYGIYLVFFCGYAWSTMQRPLKSPASRILLIAMLILFLSSTMQFVLDMTFTLEQLKGYLMWTDVALEDRRNLWLQKHEAIYVLERWPTAINFMISDLIVVWRASVMYPQRRWTQVGLWGVAVVDVVLWICAASFTSRDAVQRSHNPTTDEQLNTVGNFISLGTNLLGTGAIALKAWRQKQLMGAASVKKWRGDVPRILMLLVETGGIWAVIQLVFSILQEINQGDFSGVDMAVAVIGKAALYLAAILPTATVIIVRSHHLHSSVMDASHEVGGVWNGSGGTGTSSWEHMQEKRVKDLKAAAVEELKSQEADSSGGSVAG</sequence>
<feature type="transmembrane region" description="Helical" evidence="1">
    <location>
        <begin position="145"/>
        <end position="165"/>
    </location>
</feature>
<proteinExistence type="predicted"/>
<protein>
    <submittedName>
        <fullName evidence="2">Uncharacterized protein</fullName>
    </submittedName>
</protein>
<dbReference type="AlphaFoldDB" id="A0AAD7AGX4"/>
<evidence type="ECO:0000313" key="3">
    <source>
        <dbReference type="Proteomes" id="UP001218218"/>
    </source>
</evidence>
<evidence type="ECO:0000256" key="1">
    <source>
        <dbReference type="SAM" id="Phobius"/>
    </source>
</evidence>
<dbReference type="EMBL" id="JARIHO010000007">
    <property type="protein sequence ID" value="KAJ7358380.1"/>
    <property type="molecule type" value="Genomic_DNA"/>
</dbReference>
<evidence type="ECO:0000313" key="2">
    <source>
        <dbReference type="EMBL" id="KAJ7358380.1"/>
    </source>
</evidence>
<organism evidence="2 3">
    <name type="scientific">Mycena albidolilacea</name>
    <dbReference type="NCBI Taxonomy" id="1033008"/>
    <lineage>
        <taxon>Eukaryota</taxon>
        <taxon>Fungi</taxon>
        <taxon>Dikarya</taxon>
        <taxon>Basidiomycota</taxon>
        <taxon>Agaricomycotina</taxon>
        <taxon>Agaricomycetes</taxon>
        <taxon>Agaricomycetidae</taxon>
        <taxon>Agaricales</taxon>
        <taxon>Marasmiineae</taxon>
        <taxon>Mycenaceae</taxon>
        <taxon>Mycena</taxon>
    </lineage>
</organism>
<keyword evidence="1" id="KW-0472">Membrane</keyword>
<feature type="transmembrane region" description="Helical" evidence="1">
    <location>
        <begin position="58"/>
        <end position="76"/>
    </location>
</feature>